<sequence length="29" mass="3484">MFEMILDYIYIKDKILENSNELMLQSDSS</sequence>
<accession>A0A381XBG6</accession>
<name>A0A381XBG6_9ZZZZ</name>
<protein>
    <submittedName>
        <fullName evidence="1">Uncharacterized protein</fullName>
    </submittedName>
</protein>
<proteinExistence type="predicted"/>
<gene>
    <name evidence="1" type="ORF">METZ01_LOCUS114381</name>
</gene>
<reference evidence="1" key="1">
    <citation type="submission" date="2018-05" db="EMBL/GenBank/DDBJ databases">
        <authorList>
            <person name="Lanie J.A."/>
            <person name="Ng W.-L."/>
            <person name="Kazmierczak K.M."/>
            <person name="Andrzejewski T.M."/>
            <person name="Davidsen T.M."/>
            <person name="Wayne K.J."/>
            <person name="Tettelin H."/>
            <person name="Glass J.I."/>
            <person name="Rusch D."/>
            <person name="Podicherti R."/>
            <person name="Tsui H.-C.T."/>
            <person name="Winkler M.E."/>
        </authorList>
    </citation>
    <scope>NUCLEOTIDE SEQUENCE</scope>
</reference>
<dbReference type="EMBL" id="UINC01014428">
    <property type="protein sequence ID" value="SVA61527.1"/>
    <property type="molecule type" value="Genomic_DNA"/>
</dbReference>
<evidence type="ECO:0000313" key="1">
    <source>
        <dbReference type="EMBL" id="SVA61527.1"/>
    </source>
</evidence>
<organism evidence="1">
    <name type="scientific">marine metagenome</name>
    <dbReference type="NCBI Taxonomy" id="408172"/>
    <lineage>
        <taxon>unclassified sequences</taxon>
        <taxon>metagenomes</taxon>
        <taxon>ecological metagenomes</taxon>
    </lineage>
</organism>
<dbReference type="AlphaFoldDB" id="A0A381XBG6"/>